<dbReference type="SUPFAM" id="SSF46973">
    <property type="entry name" value="Enzyme IIa from lactose specific PTS, IIa-lac"/>
    <property type="match status" value="1"/>
</dbReference>
<feature type="binding site" evidence="6">
    <location>
        <position position="84"/>
    </location>
    <ligand>
        <name>Mg(2+)</name>
        <dbReference type="ChEBI" id="CHEBI:18420"/>
        <note>ligand shared between all trimeric partners</note>
    </ligand>
</feature>
<evidence type="ECO:0000313" key="11">
    <source>
        <dbReference type="EMBL" id="ODO61392.1"/>
    </source>
</evidence>
<dbReference type="EC" id="2.7.1.191" evidence="11"/>
<dbReference type="Proteomes" id="UP000076882">
    <property type="component" value="Unassembled WGS sequence"/>
</dbReference>
<reference evidence="12 17" key="3">
    <citation type="submission" date="2020-12" db="EMBL/GenBank/DDBJ databases">
        <title>Whole genome sequencing of Lactobacillus plantarum PC518.</title>
        <authorList>
            <person name="Guo Q."/>
        </authorList>
    </citation>
    <scope>NUCLEOTIDE SEQUENCE [LARGE SCALE GENOMIC DNA]</scope>
    <source>
        <strain evidence="12 17">PC518</strain>
    </source>
</reference>
<gene>
    <name evidence="12" type="ORF">JH395_09240</name>
    <name evidence="9" type="ORF">Lp19_2832</name>
    <name evidence="11" type="ORF">LPJSA22_01370</name>
    <name evidence="10" type="ORF">NAB2_3300</name>
    <name evidence="8" type="ORF">Nizo2260_0754</name>
</gene>
<dbReference type="Proteomes" id="UP000094892">
    <property type="component" value="Unassembled WGS sequence"/>
</dbReference>
<evidence type="ECO:0000313" key="9">
    <source>
        <dbReference type="EMBL" id="KZU91546.1"/>
    </source>
</evidence>
<evidence type="ECO:0000256" key="7">
    <source>
        <dbReference type="PROSITE-ProRule" id="PRU00418"/>
    </source>
</evidence>
<evidence type="ECO:0000313" key="13">
    <source>
        <dbReference type="Proteomes" id="UP000076872"/>
    </source>
</evidence>
<dbReference type="Proteomes" id="UP000595466">
    <property type="component" value="Chromosome"/>
</dbReference>
<keyword evidence="6" id="KW-0479">Metal-binding</keyword>
<sequence length="112" mass="12425">MTLANNTETQDIAMTLIAYSGEGRTLAFNALDAMHRDAFSESKMLLKQSSEALGKAHDVQTQLLVAEANGQQVSIDILLIHAQDHFMTSLLANELIAEMLKMSQKFERMVDL</sequence>
<keyword evidence="4" id="KW-0598">Phosphotransferase system</keyword>
<evidence type="ECO:0000256" key="5">
    <source>
        <dbReference type="PIRSR" id="PIRSR000699-1"/>
    </source>
</evidence>
<evidence type="ECO:0000256" key="1">
    <source>
        <dbReference type="ARBA" id="ARBA00022448"/>
    </source>
</evidence>
<dbReference type="PANTHER" id="PTHR34382:SF7">
    <property type="entry name" value="PTS SYSTEM N,N'-DIACETYLCHITOBIOSE-SPECIFIC EIIA COMPONENT"/>
    <property type="match status" value="1"/>
</dbReference>
<protein>
    <submittedName>
        <fullName evidence="12">PTS lactose/cellobiose transporter subunit IIA</fullName>
    </submittedName>
    <submittedName>
        <fullName evidence="8">PTS system cellobiose-specific IIA component</fullName>
    </submittedName>
    <submittedName>
        <fullName evidence="11">Protein-N(Pi)-phosphohistidine--sugar phosphotransferase</fullName>
        <ecNumber evidence="11">2.7.1.191</ecNumber>
    </submittedName>
</protein>
<evidence type="ECO:0000313" key="16">
    <source>
        <dbReference type="Proteomes" id="UP000094892"/>
    </source>
</evidence>
<dbReference type="EMBL" id="CP066817">
    <property type="protein sequence ID" value="QQM59940.1"/>
    <property type="molecule type" value="Genomic_DNA"/>
</dbReference>
<reference evidence="11 16" key="2">
    <citation type="submission" date="2016-08" db="EMBL/GenBank/DDBJ databases">
        <title>Genome sequencing of Lactobacillus plantarum JSA22, isolated from fermented soybean paste.</title>
        <authorList>
            <person name="Choi H.S."/>
        </authorList>
    </citation>
    <scope>NUCLEOTIDE SEQUENCE [LARGE SCALE GENOMIC DNA]</scope>
    <source>
        <strain evidence="11 16">JSA22</strain>
    </source>
</reference>
<evidence type="ECO:0000256" key="6">
    <source>
        <dbReference type="PIRSR" id="PIRSR000699-2"/>
    </source>
</evidence>
<dbReference type="InterPro" id="IPR003188">
    <property type="entry name" value="PTS_IIA_lac/cel"/>
</dbReference>
<dbReference type="KEGG" id="lpb:SH83_05795"/>
<dbReference type="GO" id="GO:0016740">
    <property type="term" value="F:transferase activity"/>
    <property type="evidence" value="ECO:0007669"/>
    <property type="project" value="UniProtKB-KW"/>
</dbReference>
<evidence type="ECO:0000313" key="12">
    <source>
        <dbReference type="EMBL" id="QQM59940.1"/>
    </source>
</evidence>
<dbReference type="PANTHER" id="PTHR34382">
    <property type="entry name" value="PTS SYSTEM N,N'-DIACETYLCHITOBIOSE-SPECIFIC EIIA COMPONENT"/>
    <property type="match status" value="1"/>
</dbReference>
<feature type="modified residue" description="Phosphohistidine; by HPr" evidence="7">
    <location>
        <position position="81"/>
    </location>
</feature>
<feature type="active site" description="Tele-phosphohistidine intermediate" evidence="5">
    <location>
        <position position="81"/>
    </location>
</feature>
<dbReference type="Pfam" id="PF02255">
    <property type="entry name" value="PTS_IIA"/>
    <property type="match status" value="1"/>
</dbReference>
<keyword evidence="1" id="KW-0813">Transport</keyword>
<dbReference type="PIRSF" id="PIRSF000699">
    <property type="entry name" value="PTS_IILac_III"/>
    <property type="match status" value="1"/>
</dbReference>
<keyword evidence="6" id="KW-0460">Magnesium</keyword>
<keyword evidence="2" id="KW-0762">Sugar transport</keyword>
<dbReference type="Gene3D" id="1.20.58.80">
    <property type="entry name" value="Phosphotransferase system, lactose/cellobiose-type IIA subunit"/>
    <property type="match status" value="1"/>
</dbReference>
<dbReference type="RefSeq" id="WP_003643122.1">
    <property type="nucleotide sequence ID" value="NZ_AP028145.1"/>
</dbReference>
<dbReference type="Proteomes" id="UP000076989">
    <property type="component" value="Unassembled WGS sequence"/>
</dbReference>
<comment type="cofactor">
    <cofactor evidence="6">
        <name>Mg(2+)</name>
        <dbReference type="ChEBI" id="CHEBI:18420"/>
    </cofactor>
    <text evidence="6">Binds 1 Mg(2+) ion per trimer.</text>
</comment>
<evidence type="ECO:0000313" key="14">
    <source>
        <dbReference type="Proteomes" id="UP000076882"/>
    </source>
</evidence>
<evidence type="ECO:0000313" key="17">
    <source>
        <dbReference type="Proteomes" id="UP000595466"/>
    </source>
</evidence>
<dbReference type="EMBL" id="LUXO01000043">
    <property type="protein sequence ID" value="KZV00070.1"/>
    <property type="molecule type" value="Genomic_DNA"/>
</dbReference>
<dbReference type="GO" id="GO:0046872">
    <property type="term" value="F:metal ion binding"/>
    <property type="evidence" value="ECO:0007669"/>
    <property type="project" value="UniProtKB-KW"/>
</dbReference>
<dbReference type="AlphaFoldDB" id="A0A0G9F7B9"/>
<dbReference type="PATRIC" id="fig|1590.142.peg.1296"/>
<reference evidence="13 14" key="1">
    <citation type="submission" date="2016-03" db="EMBL/GenBank/DDBJ databases">
        <title>Comparative genomics of 54 Lactobacillus plantarum strains reveals genomic uncoupling from niche constraints.</title>
        <authorList>
            <person name="Martino M.E."/>
        </authorList>
    </citation>
    <scope>NUCLEOTIDE SEQUENCE [LARGE SCALE GENOMIC DNA]</scope>
    <source>
        <strain evidence="9 14">19.1</strain>
        <strain evidence="10 13">NAB2</strain>
        <strain evidence="8 15">Nizo2260</strain>
    </source>
</reference>
<dbReference type="Proteomes" id="UP000076872">
    <property type="component" value="Unassembled WGS sequence"/>
</dbReference>
<name>A0A0G9F7B9_LACPN</name>
<organism evidence="11 16">
    <name type="scientific">Lactiplantibacillus plantarum</name>
    <name type="common">Lactobacillus plantarum</name>
    <dbReference type="NCBI Taxonomy" id="1590"/>
    <lineage>
        <taxon>Bacteria</taxon>
        <taxon>Bacillati</taxon>
        <taxon>Bacillota</taxon>
        <taxon>Bacilli</taxon>
        <taxon>Lactobacillales</taxon>
        <taxon>Lactobacillaceae</taxon>
        <taxon>Lactiplantibacillus</taxon>
    </lineage>
</organism>
<dbReference type="PROSITE" id="PS51095">
    <property type="entry name" value="PTS_EIIA_TYPE_3"/>
    <property type="match status" value="1"/>
</dbReference>
<dbReference type="OMA" id="AQDHYMT"/>
<dbReference type="InterPro" id="IPR036542">
    <property type="entry name" value="PTS_IIA_lac/cel_sf"/>
</dbReference>
<evidence type="ECO:0000313" key="15">
    <source>
        <dbReference type="Proteomes" id="UP000076989"/>
    </source>
</evidence>
<evidence type="ECO:0000313" key="10">
    <source>
        <dbReference type="EMBL" id="KZV00070.1"/>
    </source>
</evidence>
<evidence type="ECO:0000313" key="8">
    <source>
        <dbReference type="EMBL" id="KZU07213.1"/>
    </source>
</evidence>
<dbReference type="EMBL" id="LUWI01000010">
    <property type="protein sequence ID" value="KZU07213.1"/>
    <property type="molecule type" value="Genomic_DNA"/>
</dbReference>
<proteinExistence type="predicted"/>
<dbReference type="EMBL" id="MCOL01000001">
    <property type="protein sequence ID" value="ODO61392.1"/>
    <property type="molecule type" value="Genomic_DNA"/>
</dbReference>
<dbReference type="GO" id="GO:0009401">
    <property type="term" value="P:phosphoenolpyruvate-dependent sugar phosphotransferase system"/>
    <property type="evidence" value="ECO:0007669"/>
    <property type="project" value="UniProtKB-KW"/>
</dbReference>
<dbReference type="GeneID" id="77217835"/>
<evidence type="ECO:0000256" key="4">
    <source>
        <dbReference type="ARBA" id="ARBA00022683"/>
    </source>
</evidence>
<dbReference type="EMBL" id="LUXM01000040">
    <property type="protein sequence ID" value="KZU91546.1"/>
    <property type="molecule type" value="Genomic_DNA"/>
</dbReference>
<accession>A0A0G9F7B9</accession>
<evidence type="ECO:0000256" key="3">
    <source>
        <dbReference type="ARBA" id="ARBA00022679"/>
    </source>
</evidence>
<keyword evidence="3 11" id="KW-0808">Transferase</keyword>
<evidence type="ECO:0000256" key="2">
    <source>
        <dbReference type="ARBA" id="ARBA00022597"/>
    </source>
</evidence>